<accession>A0ABR7RWR5</accession>
<reference evidence="2 3" key="1">
    <citation type="submission" date="2016-06" db="EMBL/GenBank/DDBJ databases">
        <authorList>
            <person name="Ramos C."/>
            <person name="Pintado A."/>
            <person name="Crespo-Gomez J.I."/>
        </authorList>
    </citation>
    <scope>NUCLEOTIDE SEQUENCE [LARGE SCALE GENOMIC DNA]</scope>
    <source>
        <strain evidence="2 3">AVO110</strain>
    </source>
</reference>
<evidence type="ECO:0000256" key="1">
    <source>
        <dbReference type="SAM" id="Phobius"/>
    </source>
</evidence>
<organism evidence="2 3">
    <name type="scientific">Aquipseudomonas alcaligenes</name>
    <name type="common">Pseudomonas alcaligenes</name>
    <dbReference type="NCBI Taxonomy" id="43263"/>
    <lineage>
        <taxon>Bacteria</taxon>
        <taxon>Pseudomonadati</taxon>
        <taxon>Pseudomonadota</taxon>
        <taxon>Gammaproteobacteria</taxon>
        <taxon>Pseudomonadales</taxon>
        <taxon>Pseudomonadaceae</taxon>
        <taxon>Aquipseudomonas</taxon>
    </lineage>
</organism>
<dbReference type="RefSeq" id="WP_187803845.1">
    <property type="nucleotide sequence ID" value="NZ_LZEU01000001.1"/>
</dbReference>
<proteinExistence type="predicted"/>
<keyword evidence="1" id="KW-0812">Transmembrane</keyword>
<evidence type="ECO:0000313" key="3">
    <source>
        <dbReference type="Proteomes" id="UP000744555"/>
    </source>
</evidence>
<gene>
    <name evidence="2" type="ORF">A9179_00145</name>
</gene>
<name>A0ABR7RWR5_AQUAC</name>
<dbReference type="PROSITE" id="PS51257">
    <property type="entry name" value="PROKAR_LIPOPROTEIN"/>
    <property type="match status" value="1"/>
</dbReference>
<dbReference type="EMBL" id="LZEU01000001">
    <property type="protein sequence ID" value="MBC9248673.1"/>
    <property type="molecule type" value="Genomic_DNA"/>
</dbReference>
<sequence>MHTLRASNYDSYIDFLRLHLNSQGIAAVACDQGADTYGLRYLLLLPQDADLSHALQALQLAPSEQQYHWQRRSAQEERLLAWLRSPAVRRFSLLVLAVLLLGMGVEALFS</sequence>
<feature type="transmembrane region" description="Helical" evidence="1">
    <location>
        <begin position="91"/>
        <end position="109"/>
    </location>
</feature>
<comment type="caution">
    <text evidence="2">The sequence shown here is derived from an EMBL/GenBank/DDBJ whole genome shotgun (WGS) entry which is preliminary data.</text>
</comment>
<dbReference type="Proteomes" id="UP000744555">
    <property type="component" value="Unassembled WGS sequence"/>
</dbReference>
<keyword evidence="3" id="KW-1185">Reference proteome</keyword>
<keyword evidence="1" id="KW-0472">Membrane</keyword>
<protein>
    <recommendedName>
        <fullName evidence="4">DUF2007 domain-containing protein</fullName>
    </recommendedName>
</protein>
<keyword evidence="1" id="KW-1133">Transmembrane helix</keyword>
<evidence type="ECO:0000313" key="2">
    <source>
        <dbReference type="EMBL" id="MBC9248673.1"/>
    </source>
</evidence>
<evidence type="ECO:0008006" key="4">
    <source>
        <dbReference type="Google" id="ProtNLM"/>
    </source>
</evidence>